<proteinExistence type="predicted"/>
<evidence type="ECO:0000313" key="3">
    <source>
        <dbReference type="Proteomes" id="UP001210925"/>
    </source>
</evidence>
<evidence type="ECO:0000256" key="1">
    <source>
        <dbReference type="SAM" id="Coils"/>
    </source>
</evidence>
<name>A0AAD5UE70_9FUNG</name>
<organism evidence="2 3">
    <name type="scientific">Boothiomyces macroporosus</name>
    <dbReference type="NCBI Taxonomy" id="261099"/>
    <lineage>
        <taxon>Eukaryota</taxon>
        <taxon>Fungi</taxon>
        <taxon>Fungi incertae sedis</taxon>
        <taxon>Chytridiomycota</taxon>
        <taxon>Chytridiomycota incertae sedis</taxon>
        <taxon>Chytridiomycetes</taxon>
        <taxon>Rhizophydiales</taxon>
        <taxon>Terramycetaceae</taxon>
        <taxon>Boothiomyces</taxon>
    </lineage>
</organism>
<feature type="coiled-coil region" evidence="1">
    <location>
        <begin position="25"/>
        <end position="55"/>
    </location>
</feature>
<dbReference type="EMBL" id="JADGKB010000061">
    <property type="protein sequence ID" value="KAJ3255708.1"/>
    <property type="molecule type" value="Genomic_DNA"/>
</dbReference>
<keyword evidence="3" id="KW-1185">Reference proteome</keyword>
<comment type="caution">
    <text evidence="2">The sequence shown here is derived from an EMBL/GenBank/DDBJ whole genome shotgun (WGS) entry which is preliminary data.</text>
</comment>
<protein>
    <submittedName>
        <fullName evidence="2">Uncharacterized protein</fullName>
    </submittedName>
</protein>
<dbReference type="Proteomes" id="UP001210925">
    <property type="component" value="Unassembled WGS sequence"/>
</dbReference>
<reference evidence="2" key="1">
    <citation type="submission" date="2020-05" db="EMBL/GenBank/DDBJ databases">
        <title>Phylogenomic resolution of chytrid fungi.</title>
        <authorList>
            <person name="Stajich J.E."/>
            <person name="Amses K."/>
            <person name="Simmons R."/>
            <person name="Seto K."/>
            <person name="Myers J."/>
            <person name="Bonds A."/>
            <person name="Quandt C.A."/>
            <person name="Barry K."/>
            <person name="Liu P."/>
            <person name="Grigoriev I."/>
            <person name="Longcore J.E."/>
            <person name="James T.Y."/>
        </authorList>
    </citation>
    <scope>NUCLEOTIDE SEQUENCE</scope>
    <source>
        <strain evidence="2">PLAUS21</strain>
    </source>
</reference>
<keyword evidence="1" id="KW-0175">Coiled coil</keyword>
<gene>
    <name evidence="2" type="ORF">HK103_006075</name>
</gene>
<dbReference type="AlphaFoldDB" id="A0AAD5UE70"/>
<sequence length="184" mass="22360">MQRARPIHPKTIFNKQMTELRKKYLNEHLQNQKSLKEKQQQIEQQQTEIREFKDLDIKKYKQEKMDLLKGESYSEWKEFIDKRKKERLANYLSNQKKISDKRMNSLVYLLNNSVSFVTYENMNSYIQKVLANPISNNNSLEYLKNHYENEREMVLKDLVKGTWKDTEGIDLIKQRMAYLKKMQE</sequence>
<accession>A0AAD5UE70</accession>
<evidence type="ECO:0000313" key="2">
    <source>
        <dbReference type="EMBL" id="KAJ3255708.1"/>
    </source>
</evidence>